<gene>
    <name evidence="1" type="ORF">CDAR_55691</name>
</gene>
<evidence type="ECO:0000313" key="1">
    <source>
        <dbReference type="EMBL" id="GIY76770.1"/>
    </source>
</evidence>
<evidence type="ECO:0000313" key="2">
    <source>
        <dbReference type="Proteomes" id="UP001054837"/>
    </source>
</evidence>
<dbReference type="EMBL" id="BPLQ01014047">
    <property type="protein sequence ID" value="GIY76770.1"/>
    <property type="molecule type" value="Genomic_DNA"/>
</dbReference>
<dbReference type="Proteomes" id="UP001054837">
    <property type="component" value="Unassembled WGS sequence"/>
</dbReference>
<proteinExistence type="predicted"/>
<organism evidence="1 2">
    <name type="scientific">Caerostris darwini</name>
    <dbReference type="NCBI Taxonomy" id="1538125"/>
    <lineage>
        <taxon>Eukaryota</taxon>
        <taxon>Metazoa</taxon>
        <taxon>Ecdysozoa</taxon>
        <taxon>Arthropoda</taxon>
        <taxon>Chelicerata</taxon>
        <taxon>Arachnida</taxon>
        <taxon>Araneae</taxon>
        <taxon>Araneomorphae</taxon>
        <taxon>Entelegynae</taxon>
        <taxon>Araneoidea</taxon>
        <taxon>Araneidae</taxon>
        <taxon>Caerostris</taxon>
    </lineage>
</organism>
<reference evidence="1 2" key="1">
    <citation type="submission" date="2021-06" db="EMBL/GenBank/DDBJ databases">
        <title>Caerostris darwini draft genome.</title>
        <authorList>
            <person name="Kono N."/>
            <person name="Arakawa K."/>
        </authorList>
    </citation>
    <scope>NUCLEOTIDE SEQUENCE [LARGE SCALE GENOMIC DNA]</scope>
</reference>
<name>A0AAV4W5R7_9ARAC</name>
<comment type="caution">
    <text evidence="1">The sequence shown here is derived from an EMBL/GenBank/DDBJ whole genome shotgun (WGS) entry which is preliminary data.</text>
</comment>
<dbReference type="AlphaFoldDB" id="A0AAV4W5R7"/>
<protein>
    <submittedName>
        <fullName evidence="1">Uncharacterized protein</fullName>
    </submittedName>
</protein>
<sequence length="129" mass="15360">MQAQPTKCCLPRKSQHTIPSKDRKRLNCLSIDKEPSLTTPARLLLVMVHFTEDEAKDISWTIAIHLKEQINLKLSSHYINYFSSTEHLYQYLITEKTIDFFKITSKSLKPIKEYLKIYPLHFCRENRRY</sequence>
<keyword evidence="2" id="KW-1185">Reference proteome</keyword>
<accession>A0AAV4W5R7</accession>